<name>J3EU22_9EURY</name>
<comment type="caution">
    <text evidence="1">The sequence shown here is derived from an EMBL/GenBank/DDBJ whole genome shotgun (WGS) entry which is preliminary data.</text>
</comment>
<dbReference type="Proteomes" id="UP000007813">
    <property type="component" value="Unassembled WGS sequence"/>
</dbReference>
<evidence type="ECO:0000313" key="2">
    <source>
        <dbReference type="Proteomes" id="UP000007813"/>
    </source>
</evidence>
<sequence>MCRKGWVIEGLIELSTRWIRLRRRIEGCFEYRMMLLEQRESSRGIRTESLNALLKIVRRHDSG</sequence>
<accession>J3EU22</accession>
<reference evidence="1 2" key="1">
    <citation type="journal article" date="2012" name="J. Bacteriol.">
        <title>Draft Genome Sequence of the Extremely Halophilic Archaeon Halogranum salarium B-1T.</title>
        <authorList>
            <person name="Kim K.K."/>
            <person name="Lee K.C."/>
            <person name="Lee J.S."/>
        </authorList>
    </citation>
    <scope>NUCLEOTIDE SEQUENCE [LARGE SCALE GENOMIC DNA]</scope>
    <source>
        <strain evidence="1 2">B-1</strain>
    </source>
</reference>
<proteinExistence type="predicted"/>
<organism evidence="1 2">
    <name type="scientific">Halogranum salarium B-1</name>
    <dbReference type="NCBI Taxonomy" id="1210908"/>
    <lineage>
        <taxon>Archaea</taxon>
        <taxon>Methanobacteriati</taxon>
        <taxon>Methanobacteriota</taxon>
        <taxon>Stenosarchaea group</taxon>
        <taxon>Halobacteria</taxon>
        <taxon>Halobacteriales</taxon>
        <taxon>Haloferacaceae</taxon>
    </lineage>
</organism>
<dbReference type="EMBL" id="ALJD01000010">
    <property type="protein sequence ID" value="EJN57767.1"/>
    <property type="molecule type" value="Genomic_DNA"/>
</dbReference>
<gene>
    <name evidence="1" type="ORF">HSB1_38520</name>
</gene>
<dbReference type="AlphaFoldDB" id="J3EU22"/>
<protein>
    <submittedName>
        <fullName evidence="1">Uncharacterized protein</fullName>
    </submittedName>
</protein>
<evidence type="ECO:0000313" key="1">
    <source>
        <dbReference type="EMBL" id="EJN57767.1"/>
    </source>
</evidence>